<evidence type="ECO:0000313" key="3">
    <source>
        <dbReference type="EMBL" id="CTQ51039.1"/>
    </source>
</evidence>
<dbReference type="InterPro" id="IPR013078">
    <property type="entry name" value="His_Pase_superF_clade-1"/>
</dbReference>
<dbReference type="Gene3D" id="3.40.50.1240">
    <property type="entry name" value="Phosphoglycerate mutase-like"/>
    <property type="match status" value="1"/>
</dbReference>
<feature type="binding site" evidence="1">
    <location>
        <position position="59"/>
    </location>
    <ligand>
        <name>substrate</name>
    </ligand>
</feature>
<keyword evidence="3" id="KW-0378">Hydrolase</keyword>
<name>A0A0M6YMH1_9RHOB</name>
<dbReference type="EC" id="3.1.3.3" evidence="3"/>
<dbReference type="EMBL" id="CXSU01000012">
    <property type="protein sequence ID" value="CTQ51039.1"/>
    <property type="molecule type" value="Genomic_DNA"/>
</dbReference>
<dbReference type="GO" id="GO:0016791">
    <property type="term" value="F:phosphatase activity"/>
    <property type="evidence" value="ECO:0007669"/>
    <property type="project" value="TreeGrafter"/>
</dbReference>
<dbReference type="STRING" id="420998.JDO7802_03076"/>
<proteinExistence type="predicted"/>
<dbReference type="InterPro" id="IPR050275">
    <property type="entry name" value="PGM_Phosphatase"/>
</dbReference>
<gene>
    <name evidence="3" type="primary">pspB</name>
    <name evidence="3" type="ORF">JDO7802_03076</name>
</gene>
<dbReference type="PANTHER" id="PTHR48100:SF59">
    <property type="entry name" value="ADENOSYLCOBALAMIN_ALPHA-RIBAZOLE PHOSPHATASE"/>
    <property type="match status" value="1"/>
</dbReference>
<protein>
    <submittedName>
        <fullName evidence="3">Putative phosphoserine phosphatase 2</fullName>
        <ecNumber evidence="3">3.1.3.3</ecNumber>
    </submittedName>
</protein>
<dbReference type="SUPFAM" id="SSF53254">
    <property type="entry name" value="Phosphoglycerate mutase-like"/>
    <property type="match status" value="1"/>
</dbReference>
<dbReference type="SMART" id="SM00855">
    <property type="entry name" value="PGAM"/>
    <property type="match status" value="1"/>
</dbReference>
<evidence type="ECO:0000313" key="4">
    <source>
        <dbReference type="Proteomes" id="UP000049222"/>
    </source>
</evidence>
<dbReference type="AlphaFoldDB" id="A0A0M6YMH1"/>
<keyword evidence="4" id="KW-1185">Reference proteome</keyword>
<evidence type="ECO:0000256" key="2">
    <source>
        <dbReference type="SAM" id="MobiDB-lite"/>
    </source>
</evidence>
<dbReference type="CDD" id="cd07067">
    <property type="entry name" value="HP_PGM_like"/>
    <property type="match status" value="1"/>
</dbReference>
<reference evidence="3 4" key="1">
    <citation type="submission" date="2015-07" db="EMBL/GenBank/DDBJ databases">
        <authorList>
            <person name="Noorani M."/>
        </authorList>
    </citation>
    <scope>NUCLEOTIDE SEQUENCE [LARGE SCALE GENOMIC DNA]</scope>
    <source>
        <strain evidence="3 4">CECT 7802</strain>
    </source>
</reference>
<dbReference type="Pfam" id="PF00300">
    <property type="entry name" value="His_Phos_1"/>
    <property type="match status" value="1"/>
</dbReference>
<dbReference type="RefSeq" id="WP_055086793.1">
    <property type="nucleotide sequence ID" value="NZ_CXSU01000012.1"/>
</dbReference>
<feature type="region of interest" description="Disordered" evidence="2">
    <location>
        <begin position="85"/>
        <end position="107"/>
    </location>
</feature>
<organism evidence="3 4">
    <name type="scientific">Jannaschia donghaensis</name>
    <dbReference type="NCBI Taxonomy" id="420998"/>
    <lineage>
        <taxon>Bacteria</taxon>
        <taxon>Pseudomonadati</taxon>
        <taxon>Pseudomonadota</taxon>
        <taxon>Alphaproteobacteria</taxon>
        <taxon>Rhodobacterales</taxon>
        <taxon>Roseobacteraceae</taxon>
        <taxon>Jannaschia</taxon>
    </lineage>
</organism>
<dbReference type="Proteomes" id="UP000049222">
    <property type="component" value="Unassembled WGS sequence"/>
</dbReference>
<dbReference type="PROSITE" id="PS00175">
    <property type="entry name" value="PG_MUTASE"/>
    <property type="match status" value="1"/>
</dbReference>
<dbReference type="OrthoDB" id="9781415at2"/>
<sequence length="175" mass="19097">MPPLYILRHGQTVWNVEGRLQGRLDSALTPLGQVQAARQGAILRRFGVTAPVLVSPLGRARATAALAGLSADVDDRLAEIDMGRRQGRTRQEMDQPPGPGWRFDSPDGETRAALTRRVDGLLGDLRKPAILVTHGVTGIALRALLTGRDLSDWDWMTNPQGVVHRIEAGEETVLR</sequence>
<dbReference type="PANTHER" id="PTHR48100">
    <property type="entry name" value="BROAD-SPECIFICITY PHOSPHATASE YOR283W-RELATED"/>
    <property type="match status" value="1"/>
</dbReference>
<dbReference type="GO" id="GO:0005737">
    <property type="term" value="C:cytoplasm"/>
    <property type="evidence" value="ECO:0007669"/>
    <property type="project" value="TreeGrafter"/>
</dbReference>
<feature type="binding site" evidence="1">
    <location>
        <begin position="8"/>
        <end position="15"/>
    </location>
    <ligand>
        <name>substrate</name>
    </ligand>
</feature>
<evidence type="ECO:0000256" key="1">
    <source>
        <dbReference type="PIRSR" id="PIRSR613078-2"/>
    </source>
</evidence>
<dbReference type="InterPro" id="IPR029033">
    <property type="entry name" value="His_PPase_superfam"/>
</dbReference>
<dbReference type="InterPro" id="IPR001345">
    <property type="entry name" value="PG/BPGM_mutase_AS"/>
</dbReference>
<accession>A0A0M6YMH1</accession>